<gene>
    <name evidence="2" type="ORF">NDI86_18160</name>
</gene>
<dbReference type="RefSeq" id="WP_310901790.1">
    <property type="nucleotide sequence ID" value="NZ_JAMQOS010000007.1"/>
</dbReference>
<sequence>MSDDSEKVDEILEDLDLEGSSTDDDIIGQSQETETRSKSRGRLEKLRDAGALTEEEYDILQKHGNDSAEPTANSPDFGQPIVTSEGSDMDFSIVGVFEDIDSSPLTIPKTAKVANLGDDQVSSLLRGGSSRTLICWHIHNHSDTNIEFDHDNIEHIGQDKFSYEDYDSEIGSHNLKSGWNCDNSINISAGSRIKYVSSIEIPAKLSEVKLAGYWSDIHNIEITEEMKFPKSELPANVDL</sequence>
<accession>A0ABU2FTE1</accession>
<evidence type="ECO:0000313" key="3">
    <source>
        <dbReference type="Proteomes" id="UP001268864"/>
    </source>
</evidence>
<evidence type="ECO:0000313" key="2">
    <source>
        <dbReference type="EMBL" id="MDS0284043.1"/>
    </source>
</evidence>
<dbReference type="Proteomes" id="UP001268864">
    <property type="component" value="Unassembled WGS sequence"/>
</dbReference>
<evidence type="ECO:0000256" key="1">
    <source>
        <dbReference type="SAM" id="MobiDB-lite"/>
    </source>
</evidence>
<feature type="compositionally biased region" description="Acidic residues" evidence="1">
    <location>
        <begin position="11"/>
        <end position="26"/>
    </location>
</feature>
<protein>
    <recommendedName>
        <fullName evidence="4">SHOCT domain-containing protein</fullName>
    </recommendedName>
</protein>
<reference evidence="2 3" key="1">
    <citation type="submission" date="2022-06" db="EMBL/GenBank/DDBJ databases">
        <title>Halomicroarcula sp. a new haloarchaeum isolate from saline soil.</title>
        <authorList>
            <person name="Strakova D."/>
            <person name="Galisteo C."/>
            <person name="Sanchez-Porro C."/>
            <person name="Ventosa A."/>
        </authorList>
    </citation>
    <scope>NUCLEOTIDE SEQUENCE [LARGE SCALE GENOMIC DNA]</scope>
    <source>
        <strain evidence="2 3">S3CR25-11</strain>
    </source>
</reference>
<name>A0ABU2FTE1_9EURY</name>
<organism evidence="2 3">
    <name type="scientific">Haloarcula onubensis</name>
    <dbReference type="NCBI Taxonomy" id="2950539"/>
    <lineage>
        <taxon>Archaea</taxon>
        <taxon>Methanobacteriati</taxon>
        <taxon>Methanobacteriota</taxon>
        <taxon>Stenosarchaea group</taxon>
        <taxon>Halobacteria</taxon>
        <taxon>Halobacteriales</taxon>
        <taxon>Haloarculaceae</taxon>
        <taxon>Haloarcula</taxon>
    </lineage>
</organism>
<feature type="compositionally biased region" description="Basic and acidic residues" evidence="1">
    <location>
        <begin position="33"/>
        <end position="48"/>
    </location>
</feature>
<feature type="compositionally biased region" description="Polar residues" evidence="1">
    <location>
        <begin position="68"/>
        <end position="85"/>
    </location>
</feature>
<evidence type="ECO:0008006" key="4">
    <source>
        <dbReference type="Google" id="ProtNLM"/>
    </source>
</evidence>
<dbReference type="EMBL" id="JAMQOS010000007">
    <property type="protein sequence ID" value="MDS0284043.1"/>
    <property type="molecule type" value="Genomic_DNA"/>
</dbReference>
<keyword evidence="3" id="KW-1185">Reference proteome</keyword>
<proteinExistence type="predicted"/>
<comment type="caution">
    <text evidence="2">The sequence shown here is derived from an EMBL/GenBank/DDBJ whole genome shotgun (WGS) entry which is preliminary data.</text>
</comment>
<feature type="region of interest" description="Disordered" evidence="1">
    <location>
        <begin position="1"/>
        <end position="48"/>
    </location>
</feature>
<feature type="compositionally biased region" description="Basic and acidic residues" evidence="1">
    <location>
        <begin position="1"/>
        <end position="10"/>
    </location>
</feature>
<feature type="region of interest" description="Disordered" evidence="1">
    <location>
        <begin position="64"/>
        <end position="85"/>
    </location>
</feature>